<evidence type="ECO:0000313" key="2">
    <source>
        <dbReference type="Proteomes" id="UP001199424"/>
    </source>
</evidence>
<comment type="caution">
    <text evidence="1">The sequence shown here is derived from an EMBL/GenBank/DDBJ whole genome shotgun (WGS) entry which is preliminary data.</text>
</comment>
<evidence type="ECO:0000313" key="1">
    <source>
        <dbReference type="EMBL" id="MCC2136989.1"/>
    </source>
</evidence>
<dbReference type="Proteomes" id="UP001199424">
    <property type="component" value="Unassembled WGS sequence"/>
</dbReference>
<sequence length="178" mass="20364">MSIKRKGGCAMRKNACCFTGHREIPPEDREPLRAALLSEIQRLYAEKGVTEFYTGGARGFDTMAAEAVLKIREALPVRLHLILPCKGQSDRWHFAEKRRYREILNQADTAEFLFERYTPDCMLRRDDAMVARSGYCVCYLRDPAAKRGGTAYTVRRAKKEGLEIIHLIPVEVEQLTLL</sequence>
<dbReference type="AlphaFoldDB" id="A0AAE3AMM8"/>
<dbReference type="InterPro" id="IPR010697">
    <property type="entry name" value="YspA"/>
</dbReference>
<organism evidence="1 2">
    <name type="scientific">Hominenteromicrobium mulieris</name>
    <dbReference type="NCBI Taxonomy" id="2885357"/>
    <lineage>
        <taxon>Bacteria</taxon>
        <taxon>Bacillati</taxon>
        <taxon>Bacillota</taxon>
        <taxon>Clostridia</taxon>
        <taxon>Eubacteriales</taxon>
        <taxon>Oscillospiraceae</taxon>
        <taxon>Hominenteromicrobium</taxon>
    </lineage>
</organism>
<accession>A0AAE3AMM8</accession>
<protein>
    <submittedName>
        <fullName evidence="1">DUF1273 domain-containing protein</fullName>
    </submittedName>
</protein>
<gene>
    <name evidence="1" type="ORF">LKD31_08145</name>
</gene>
<dbReference type="Gene3D" id="3.40.50.450">
    <property type="match status" value="1"/>
</dbReference>
<keyword evidence="2" id="KW-1185">Reference proteome</keyword>
<reference evidence="1" key="1">
    <citation type="submission" date="2021-10" db="EMBL/GenBank/DDBJ databases">
        <title>Anaerobic single-cell dispensing facilitates the cultivation of human gut bacteria.</title>
        <authorList>
            <person name="Afrizal A."/>
        </authorList>
    </citation>
    <scope>NUCLEOTIDE SEQUENCE</scope>
    <source>
        <strain evidence="1">CLA-AA-H250</strain>
    </source>
</reference>
<name>A0AAE3AMM8_9FIRM</name>
<dbReference type="PANTHER" id="PTHR38440">
    <property type="entry name" value="UPF0398 PROTEIN YPSA"/>
    <property type="match status" value="1"/>
</dbReference>
<dbReference type="SUPFAM" id="SSF102405">
    <property type="entry name" value="MCP/YpsA-like"/>
    <property type="match status" value="1"/>
</dbReference>
<dbReference type="Pfam" id="PF06908">
    <property type="entry name" value="YpsA"/>
    <property type="match status" value="1"/>
</dbReference>
<proteinExistence type="predicted"/>
<dbReference type="EMBL" id="JAJEQC010000007">
    <property type="protein sequence ID" value="MCC2136989.1"/>
    <property type="molecule type" value="Genomic_DNA"/>
</dbReference>
<dbReference type="PANTHER" id="PTHR38440:SF1">
    <property type="entry name" value="UPF0398 PROTEIN SPR0331"/>
    <property type="match status" value="1"/>
</dbReference>
<dbReference type="RefSeq" id="WP_308449328.1">
    <property type="nucleotide sequence ID" value="NZ_JAJEQC010000007.1"/>
</dbReference>